<sequence length="1157" mass="133524">MRNELEQYFSDPCESSGLLIAEAPTGYGKTYETIQAIYRYIEKGGTSQVLFVTNLLKNLPVDELRNLYEKNGRGALFEKEVLVLSSAASSVEKAILTEEIPLEFQTDAYQELLSACQKKKQYQQQFGEAGKALTKHLEDQIREKLEPQFRRELETHLQKKFPGEPGPRREAIRSKEKYKWMAKFYPAVFWTEYKVLLLSVKKLMARNISLVEPSFECLSERMLKNKIVCIDEFDASRSVILDSLIERALGLRADYLQLFLQVYRGAATHQISRELETVRNASESGRTLTWEKLLKEAQDIYQEGALYYSMKTVDTAADEGRNFLFHDTSYHTVLDGNRTHIRAVCNETEAQVQIHFEERDTYYAHRDEPRIVLQNLLRRIHVFLLRFQRYVYEWAGAYAGQVNAGRRREEERYTMADATETIFRQFDLTSEQTRLMSEELADSREGRSLEDVISPDLSFYETGFRLFEFIDDDHHRAQTYLQYLQMRNTPEHVLLYLCRQAKVVGLSATAALPTVLGNYDLKYVKEQLKGHYRELSHETKDSIRRELESLWSPYREGRIQVDLQVVDRGKDHLLLSERMEDIFGQEVLAQKYTHRFTALGAEEYVQKRYCNIFTAMKAFWLHPDIRAFLCLNQVLPMPGKRAMDENLLRDAWKDLQQRYAPQADGEMTVLRSGEQFEESKERLLQELQNGARRFVLSSYQTLGAGQNFQYPIQDLSNLIALNAEYDEKDPRFQKKDFDALYLGDVTHTVVNLNENTPLRAQELMKFCFQAECLYENDEISYHTLHHLLKDGIGRFSGRRPLNALAQSMLRKSGSIHGRITRDVIQAVGRMGRTFLKNPTVYLFTTEKTLYDLELSCLDGRILSPEMEALRKARADLGGGETCIDHTHNEAERKATRGNTYILRMLNVDWTEETMALWKALRQTVLQYPRAELETLEGNPIIRTYYIPLASDRRCYFYAQKGDFSEVILSFDQDKTQFAATLPEGLSPSAVSEEEAHLAQILSYPGLKEHFIRHGWATEFGTGPYIMSPVLFQNIYKGALGEAAGKFILERELGLTLREIEDPEKFELFDFAADGNIFFDFKHWKGNMQVEERPIRTKILKKLDGAGGKRAFIINLFSGGVSKPSCTSDGRLVEVPGLLLPTGQLDQSALDYIRGLLL</sequence>
<evidence type="ECO:0000313" key="1">
    <source>
        <dbReference type="EMBL" id="EDM97663.1"/>
    </source>
</evidence>
<gene>
    <name evidence="1" type="ORF">BACCAP_04522</name>
</gene>
<comment type="caution">
    <text evidence="1">The sequence shown here is derived from an EMBL/GenBank/DDBJ whole genome shotgun (WGS) entry which is preliminary data.</text>
</comment>
<dbReference type="InterPro" id="IPR027417">
    <property type="entry name" value="P-loop_NTPase"/>
</dbReference>
<dbReference type="RefSeq" id="WP_006574977.1">
    <property type="nucleotide sequence ID" value="NZ_AAXG02000049.1"/>
</dbReference>
<evidence type="ECO:0008006" key="3">
    <source>
        <dbReference type="Google" id="ProtNLM"/>
    </source>
</evidence>
<dbReference type="STRING" id="411467.BACCAP_04522"/>
<dbReference type="EMBL" id="AAXG02000049">
    <property type="protein sequence ID" value="EDM97663.1"/>
    <property type="molecule type" value="Genomic_DNA"/>
</dbReference>
<evidence type="ECO:0000313" key="2">
    <source>
        <dbReference type="Proteomes" id="UP000003639"/>
    </source>
</evidence>
<organism evidence="1 2">
    <name type="scientific">Pseudoflavonifractor capillosus ATCC 29799</name>
    <dbReference type="NCBI Taxonomy" id="411467"/>
    <lineage>
        <taxon>Bacteria</taxon>
        <taxon>Bacillati</taxon>
        <taxon>Bacillota</taxon>
        <taxon>Clostridia</taxon>
        <taxon>Eubacteriales</taxon>
        <taxon>Oscillospiraceae</taxon>
        <taxon>Pseudoflavonifractor</taxon>
    </lineage>
</organism>
<dbReference type="AlphaFoldDB" id="A6P1Z3"/>
<dbReference type="OrthoDB" id="6372157at2"/>
<reference evidence="1 2" key="1">
    <citation type="submission" date="2007-04" db="EMBL/GenBank/DDBJ databases">
        <authorList>
            <person name="Fulton L."/>
            <person name="Clifton S."/>
            <person name="Fulton B."/>
            <person name="Xu J."/>
            <person name="Minx P."/>
            <person name="Pepin K.H."/>
            <person name="Johnson M."/>
            <person name="Thiruvilangam P."/>
            <person name="Bhonagiri V."/>
            <person name="Nash W.E."/>
            <person name="Mardis E.R."/>
            <person name="Wilson R.K."/>
        </authorList>
    </citation>
    <scope>NUCLEOTIDE SEQUENCE [LARGE SCALE GENOMIC DNA]</scope>
    <source>
        <strain evidence="1 2">ATCC 29799</strain>
    </source>
</reference>
<dbReference type="SUPFAM" id="SSF52540">
    <property type="entry name" value="P-loop containing nucleoside triphosphate hydrolases"/>
    <property type="match status" value="1"/>
</dbReference>
<proteinExistence type="predicted"/>
<accession>A6P1Z3</accession>
<dbReference type="eggNOG" id="ENOG502Z7YA">
    <property type="taxonomic scope" value="Bacteria"/>
</dbReference>
<reference evidence="1 2" key="2">
    <citation type="submission" date="2007-06" db="EMBL/GenBank/DDBJ databases">
        <title>Draft genome sequence of Pseudoflavonifractor capillosus ATCC 29799.</title>
        <authorList>
            <person name="Sudarsanam P."/>
            <person name="Ley R."/>
            <person name="Guruge J."/>
            <person name="Turnbaugh P.J."/>
            <person name="Mahowald M."/>
            <person name="Liep D."/>
            <person name="Gordon J."/>
        </authorList>
    </citation>
    <scope>NUCLEOTIDE SEQUENCE [LARGE SCALE GENOMIC DNA]</scope>
    <source>
        <strain evidence="1 2">ATCC 29799</strain>
    </source>
</reference>
<protein>
    <recommendedName>
        <fullName evidence="3">Helicase/UvrB N-terminal domain-containing protein</fullName>
    </recommendedName>
</protein>
<dbReference type="Proteomes" id="UP000003639">
    <property type="component" value="Unassembled WGS sequence"/>
</dbReference>
<name>A6P1Z3_9FIRM</name>
<keyword evidence="2" id="KW-1185">Reference proteome</keyword>